<dbReference type="InterPro" id="IPR011527">
    <property type="entry name" value="ABC1_TM_dom"/>
</dbReference>
<dbReference type="Proteomes" id="UP000654947">
    <property type="component" value="Unassembled WGS sequence"/>
</dbReference>
<feature type="region of interest" description="Disordered" evidence="10">
    <location>
        <begin position="1"/>
        <end position="22"/>
    </location>
</feature>
<dbReference type="InterPro" id="IPR003439">
    <property type="entry name" value="ABC_transporter-like_ATP-bd"/>
</dbReference>
<dbReference type="GO" id="GO:0015421">
    <property type="term" value="F:ABC-type oligopeptide transporter activity"/>
    <property type="evidence" value="ECO:0007669"/>
    <property type="project" value="TreeGrafter"/>
</dbReference>
<dbReference type="FunFam" id="3.40.50.300:FF:001001">
    <property type="entry name" value="Multidrug ABC transporter ATP-binding protein"/>
    <property type="match status" value="1"/>
</dbReference>
<name>A0A919CL35_9ACTN</name>
<dbReference type="Pfam" id="PF00005">
    <property type="entry name" value="ABC_tran"/>
    <property type="match status" value="1"/>
</dbReference>
<keyword evidence="3" id="KW-1003">Cell membrane</keyword>
<evidence type="ECO:0000256" key="2">
    <source>
        <dbReference type="ARBA" id="ARBA00022448"/>
    </source>
</evidence>
<feature type="domain" description="ABC transporter" evidence="12">
    <location>
        <begin position="361"/>
        <end position="594"/>
    </location>
</feature>
<reference evidence="14 15" key="1">
    <citation type="journal article" date="2014" name="Int. J. Syst. Evol. Microbiol.">
        <title>Complete genome sequence of Corynebacterium casei LMG S-19264T (=DSM 44701T), isolated from a smear-ripened cheese.</title>
        <authorList>
            <consortium name="US DOE Joint Genome Institute (JGI-PGF)"/>
            <person name="Walter F."/>
            <person name="Albersmeier A."/>
            <person name="Kalinowski J."/>
            <person name="Ruckert C."/>
        </authorList>
    </citation>
    <scope>NUCLEOTIDE SEQUENCE [LARGE SCALE GENOMIC DNA]</scope>
    <source>
        <strain evidence="14 15">KCTC 19473</strain>
    </source>
</reference>
<dbReference type="SUPFAM" id="SSF52540">
    <property type="entry name" value="P-loop containing nucleoside triphosphate hydrolases"/>
    <property type="match status" value="1"/>
</dbReference>
<keyword evidence="6" id="KW-0547">Nucleotide-binding</keyword>
<keyword evidence="5 11" id="KW-0812">Transmembrane</keyword>
<evidence type="ECO:0000313" key="14">
    <source>
        <dbReference type="EMBL" id="GHD34984.1"/>
    </source>
</evidence>
<proteinExistence type="predicted"/>
<keyword evidence="8 11" id="KW-1133">Transmembrane helix</keyword>
<dbReference type="GO" id="GO:0005524">
    <property type="term" value="F:ATP binding"/>
    <property type="evidence" value="ECO:0007669"/>
    <property type="project" value="UniProtKB-KW"/>
</dbReference>
<feature type="transmembrane region" description="Helical" evidence="11">
    <location>
        <begin position="87"/>
        <end position="109"/>
    </location>
</feature>
<dbReference type="InterPro" id="IPR003593">
    <property type="entry name" value="AAA+_ATPase"/>
</dbReference>
<feature type="domain" description="ABC transmembrane type-1" evidence="13">
    <location>
        <begin position="47"/>
        <end position="328"/>
    </location>
</feature>
<keyword evidence="15" id="KW-1185">Reference proteome</keyword>
<evidence type="ECO:0000256" key="6">
    <source>
        <dbReference type="ARBA" id="ARBA00022741"/>
    </source>
</evidence>
<evidence type="ECO:0000256" key="3">
    <source>
        <dbReference type="ARBA" id="ARBA00022475"/>
    </source>
</evidence>
<keyword evidence="7 14" id="KW-0067">ATP-binding</keyword>
<dbReference type="GO" id="GO:0005886">
    <property type="term" value="C:plasma membrane"/>
    <property type="evidence" value="ECO:0007669"/>
    <property type="project" value="UniProtKB-SubCell"/>
</dbReference>
<sequence>MTHADLPAADRNTALPEPDPAALPVSSTREVWTRLARAGREYRSTLVWVVVLHALAALSALAAPWMLGLVVDSVREGRDAGGIGTMAVLVVAAFLANAALTLVSVALSIRFGEGVLAQLREEFIGAVLRLPLEVVERAGSGDLLSRTGRDIGNLNHMVRFSLPHMVVSAVTVAVVLAALAVIHPALLPAWVPGLVLLWVSARWYARRAPDGYIRELATHSDLTQSVTDTVEGAHTVEALGRQDRRRTQSDRQVRRAFLAERYTLWLRSVWFPQLEVVYQLPTALTFLAGGLLYMNDALTPGQVATATFFSVQLAHPVEQLVHQIDNMMVGFVSMRRLLGVGHAQETVREARNRPVAGDRGVELSEVRFGYTDTEVLHGVDLQIRPGERLAMVGPSGAGKSTLGKLVAGIHVPSSGRVRVDGADLASLSPQQRRAHVILLSQESHMFRGTIAENLRLAAESADESDLWNALEAVGAADWVRSLPEGLLTPVGSGNTTPDPARVQQIALARVVLADPAVLVLDEATSSMDPRSARHLERSLSGVLAGRTVLMIAHRLYTAHDADRVAVVEGGTVRELGTHEGLLSRGGSYADLWHAWHGD</sequence>
<dbReference type="EMBL" id="BMXL01000032">
    <property type="protein sequence ID" value="GHD34984.1"/>
    <property type="molecule type" value="Genomic_DNA"/>
</dbReference>
<dbReference type="SUPFAM" id="SSF90123">
    <property type="entry name" value="ABC transporter transmembrane region"/>
    <property type="match status" value="1"/>
</dbReference>
<dbReference type="RefSeq" id="WP_193518519.1">
    <property type="nucleotide sequence ID" value="NZ_BMXL01000032.1"/>
</dbReference>
<evidence type="ECO:0000256" key="8">
    <source>
        <dbReference type="ARBA" id="ARBA00022989"/>
    </source>
</evidence>
<evidence type="ECO:0000259" key="13">
    <source>
        <dbReference type="PROSITE" id="PS50929"/>
    </source>
</evidence>
<evidence type="ECO:0000256" key="7">
    <source>
        <dbReference type="ARBA" id="ARBA00022840"/>
    </source>
</evidence>
<dbReference type="PANTHER" id="PTHR43394">
    <property type="entry name" value="ATP-DEPENDENT PERMEASE MDL1, MITOCHONDRIAL"/>
    <property type="match status" value="1"/>
</dbReference>
<dbReference type="InterPro" id="IPR036640">
    <property type="entry name" value="ABC1_TM_sf"/>
</dbReference>
<feature type="transmembrane region" description="Helical" evidence="11">
    <location>
        <begin position="165"/>
        <end position="183"/>
    </location>
</feature>
<dbReference type="SMART" id="SM00382">
    <property type="entry name" value="AAA"/>
    <property type="match status" value="1"/>
</dbReference>
<accession>A0A919CL35</accession>
<evidence type="ECO:0000256" key="11">
    <source>
        <dbReference type="SAM" id="Phobius"/>
    </source>
</evidence>
<organism evidence="14 15">
    <name type="scientific">Nocardiopsis kunsanensis</name>
    <dbReference type="NCBI Taxonomy" id="141693"/>
    <lineage>
        <taxon>Bacteria</taxon>
        <taxon>Bacillati</taxon>
        <taxon>Actinomycetota</taxon>
        <taxon>Actinomycetes</taxon>
        <taxon>Streptosporangiales</taxon>
        <taxon>Nocardiopsidaceae</taxon>
        <taxon>Nocardiopsis</taxon>
    </lineage>
</organism>
<feature type="transmembrane region" description="Helical" evidence="11">
    <location>
        <begin position="46"/>
        <end position="67"/>
    </location>
</feature>
<evidence type="ECO:0000259" key="12">
    <source>
        <dbReference type="PROSITE" id="PS50893"/>
    </source>
</evidence>
<dbReference type="InterPro" id="IPR039421">
    <property type="entry name" value="Type_1_exporter"/>
</dbReference>
<evidence type="ECO:0000256" key="4">
    <source>
        <dbReference type="ARBA" id="ARBA00022519"/>
    </source>
</evidence>
<protein>
    <submittedName>
        <fullName evidence="14">Multidrug ABC transporter ATP-binding protein</fullName>
    </submittedName>
</protein>
<dbReference type="PANTHER" id="PTHR43394:SF1">
    <property type="entry name" value="ATP-BINDING CASSETTE SUB-FAMILY B MEMBER 10, MITOCHONDRIAL"/>
    <property type="match status" value="1"/>
</dbReference>
<evidence type="ECO:0000256" key="9">
    <source>
        <dbReference type="ARBA" id="ARBA00023136"/>
    </source>
</evidence>
<dbReference type="InterPro" id="IPR027417">
    <property type="entry name" value="P-loop_NTPase"/>
</dbReference>
<dbReference type="AlphaFoldDB" id="A0A919CL35"/>
<keyword evidence="2" id="KW-0813">Transport</keyword>
<comment type="subcellular location">
    <subcellularLocation>
        <location evidence="1">Cell membrane</location>
        <topology evidence="1">Multi-pass membrane protein</topology>
    </subcellularLocation>
</comment>
<evidence type="ECO:0000256" key="10">
    <source>
        <dbReference type="SAM" id="MobiDB-lite"/>
    </source>
</evidence>
<evidence type="ECO:0000256" key="5">
    <source>
        <dbReference type="ARBA" id="ARBA00022692"/>
    </source>
</evidence>
<dbReference type="GO" id="GO:0016887">
    <property type="term" value="F:ATP hydrolysis activity"/>
    <property type="evidence" value="ECO:0007669"/>
    <property type="project" value="InterPro"/>
</dbReference>
<dbReference type="Pfam" id="PF00664">
    <property type="entry name" value="ABC_membrane"/>
    <property type="match status" value="1"/>
</dbReference>
<dbReference type="PROSITE" id="PS50893">
    <property type="entry name" value="ABC_TRANSPORTER_2"/>
    <property type="match status" value="1"/>
</dbReference>
<dbReference type="PROSITE" id="PS50929">
    <property type="entry name" value="ABC_TM1F"/>
    <property type="match status" value="1"/>
</dbReference>
<comment type="caution">
    <text evidence="14">The sequence shown here is derived from an EMBL/GenBank/DDBJ whole genome shotgun (WGS) entry which is preliminary data.</text>
</comment>
<gene>
    <name evidence="14" type="ORF">GCM10007147_41040</name>
</gene>
<dbReference type="Gene3D" id="1.20.1560.10">
    <property type="entry name" value="ABC transporter type 1, transmembrane domain"/>
    <property type="match status" value="1"/>
</dbReference>
<keyword evidence="9 11" id="KW-0472">Membrane</keyword>
<dbReference type="CDD" id="cd07346">
    <property type="entry name" value="ABC_6TM_exporters"/>
    <property type="match status" value="1"/>
</dbReference>
<keyword evidence="4" id="KW-0997">Cell inner membrane</keyword>
<evidence type="ECO:0000256" key="1">
    <source>
        <dbReference type="ARBA" id="ARBA00004651"/>
    </source>
</evidence>
<dbReference type="Gene3D" id="3.40.50.300">
    <property type="entry name" value="P-loop containing nucleotide triphosphate hydrolases"/>
    <property type="match status" value="1"/>
</dbReference>
<evidence type="ECO:0000313" key="15">
    <source>
        <dbReference type="Proteomes" id="UP000654947"/>
    </source>
</evidence>